<feature type="domain" description="Methyltransferase small" evidence="5">
    <location>
        <begin position="36"/>
        <end position="164"/>
    </location>
</feature>
<dbReference type="InterPro" id="IPR004557">
    <property type="entry name" value="PrmC-related"/>
</dbReference>
<keyword evidence="2 6" id="KW-0489">Methyltransferase</keyword>
<dbReference type="Gene3D" id="3.40.50.150">
    <property type="entry name" value="Vaccinia Virus protein VP39"/>
    <property type="match status" value="1"/>
</dbReference>
<gene>
    <name evidence="6" type="ORF">ACFPM3_19180</name>
</gene>
<keyword evidence="4" id="KW-0949">S-adenosyl-L-methionine</keyword>
<evidence type="ECO:0000256" key="4">
    <source>
        <dbReference type="ARBA" id="ARBA00022691"/>
    </source>
</evidence>
<dbReference type="SUPFAM" id="SSF53335">
    <property type="entry name" value="S-adenosyl-L-methionine-dependent methyltransferases"/>
    <property type="match status" value="1"/>
</dbReference>
<comment type="similarity">
    <text evidence="1">Belongs to the eukaryotic/archaeal PrmC-related family.</text>
</comment>
<dbReference type="InterPro" id="IPR007848">
    <property type="entry name" value="Small_mtfrase_dom"/>
</dbReference>
<evidence type="ECO:0000313" key="7">
    <source>
        <dbReference type="Proteomes" id="UP001595829"/>
    </source>
</evidence>
<sequence length="219" mass="23399">MRLLSPHGVYAPQEDTVLLARSAAAELRCRGHRLPGAEVLDLGTGTGALALLAAREGAARVTAVDISWRAVLTARCNARRLGLRINVRHGDLTGPVDGHRFDLILSNPPYVRSPAPARGAARTVDAGPDGREVIDRLCADVPRLLRASGVLLLVQSALCGVGATLDRLQEGGLRVRVENRATIPFGPVMSRRAAWLEELGVVPPGLRGEELVVIRAERD</sequence>
<keyword evidence="7" id="KW-1185">Reference proteome</keyword>
<protein>
    <submittedName>
        <fullName evidence="6">HemK2/MTQ2 family protein methyltransferase</fullName>
        <ecNumber evidence="6">2.1.1.-</ecNumber>
    </submittedName>
</protein>
<name>A0ABV9XJF1_9ACTN</name>
<organism evidence="6 7">
    <name type="scientific">Streptomyces coeruleoprunus</name>
    <dbReference type="NCBI Taxonomy" id="285563"/>
    <lineage>
        <taxon>Bacteria</taxon>
        <taxon>Bacillati</taxon>
        <taxon>Actinomycetota</taxon>
        <taxon>Actinomycetes</taxon>
        <taxon>Kitasatosporales</taxon>
        <taxon>Streptomycetaceae</taxon>
        <taxon>Streptomyces</taxon>
    </lineage>
</organism>
<dbReference type="PROSITE" id="PS00092">
    <property type="entry name" value="N6_MTASE"/>
    <property type="match status" value="1"/>
</dbReference>
<dbReference type="PANTHER" id="PTHR45875:SF1">
    <property type="entry name" value="METHYLTRANSFERASE N6AMT1"/>
    <property type="match status" value="1"/>
</dbReference>
<dbReference type="EC" id="2.1.1.-" evidence="6"/>
<evidence type="ECO:0000256" key="2">
    <source>
        <dbReference type="ARBA" id="ARBA00022603"/>
    </source>
</evidence>
<keyword evidence="3 6" id="KW-0808">Transferase</keyword>
<dbReference type="PANTHER" id="PTHR45875">
    <property type="entry name" value="METHYLTRANSFERASE N6AMT1"/>
    <property type="match status" value="1"/>
</dbReference>
<dbReference type="CDD" id="cd02440">
    <property type="entry name" value="AdoMet_MTases"/>
    <property type="match status" value="1"/>
</dbReference>
<dbReference type="Proteomes" id="UP001595829">
    <property type="component" value="Unassembled WGS sequence"/>
</dbReference>
<accession>A0ABV9XJF1</accession>
<evidence type="ECO:0000313" key="6">
    <source>
        <dbReference type="EMBL" id="MFC5024253.1"/>
    </source>
</evidence>
<dbReference type="InterPro" id="IPR029063">
    <property type="entry name" value="SAM-dependent_MTases_sf"/>
</dbReference>
<dbReference type="InterPro" id="IPR052190">
    <property type="entry name" value="Euk-Arch_PrmC-MTase"/>
</dbReference>
<evidence type="ECO:0000256" key="1">
    <source>
        <dbReference type="ARBA" id="ARBA00006149"/>
    </source>
</evidence>
<reference evidence="7" key="1">
    <citation type="journal article" date="2019" name="Int. J. Syst. Evol. Microbiol.">
        <title>The Global Catalogue of Microorganisms (GCM) 10K type strain sequencing project: providing services to taxonomists for standard genome sequencing and annotation.</title>
        <authorList>
            <consortium name="The Broad Institute Genomics Platform"/>
            <consortium name="The Broad Institute Genome Sequencing Center for Infectious Disease"/>
            <person name="Wu L."/>
            <person name="Ma J."/>
        </authorList>
    </citation>
    <scope>NUCLEOTIDE SEQUENCE [LARGE SCALE GENOMIC DNA]</scope>
    <source>
        <strain evidence="7">CGMCC 4.1648</strain>
    </source>
</reference>
<dbReference type="EMBL" id="JBHSJD010000014">
    <property type="protein sequence ID" value="MFC5024253.1"/>
    <property type="molecule type" value="Genomic_DNA"/>
</dbReference>
<comment type="caution">
    <text evidence="6">The sequence shown here is derived from an EMBL/GenBank/DDBJ whole genome shotgun (WGS) entry which is preliminary data.</text>
</comment>
<evidence type="ECO:0000256" key="3">
    <source>
        <dbReference type="ARBA" id="ARBA00022679"/>
    </source>
</evidence>
<dbReference type="GO" id="GO:0032259">
    <property type="term" value="P:methylation"/>
    <property type="evidence" value="ECO:0007669"/>
    <property type="project" value="UniProtKB-KW"/>
</dbReference>
<dbReference type="RefSeq" id="WP_380841031.1">
    <property type="nucleotide sequence ID" value="NZ_JBHMCZ010000015.1"/>
</dbReference>
<dbReference type="Pfam" id="PF05175">
    <property type="entry name" value="MTS"/>
    <property type="match status" value="1"/>
</dbReference>
<dbReference type="InterPro" id="IPR002052">
    <property type="entry name" value="DNA_methylase_N6_adenine_CS"/>
</dbReference>
<dbReference type="NCBIfam" id="TIGR00537">
    <property type="entry name" value="hemK_rel_arch"/>
    <property type="match status" value="1"/>
</dbReference>
<proteinExistence type="inferred from homology"/>
<evidence type="ECO:0000259" key="5">
    <source>
        <dbReference type="Pfam" id="PF05175"/>
    </source>
</evidence>
<dbReference type="GO" id="GO:0008168">
    <property type="term" value="F:methyltransferase activity"/>
    <property type="evidence" value="ECO:0007669"/>
    <property type="project" value="UniProtKB-KW"/>
</dbReference>